<evidence type="ECO:0000313" key="3">
    <source>
        <dbReference type="Proteomes" id="UP001556170"/>
    </source>
</evidence>
<reference evidence="2 3" key="1">
    <citation type="submission" date="2024-06" db="EMBL/GenBank/DDBJ databases">
        <authorList>
            <person name="Woo H."/>
        </authorList>
    </citation>
    <scope>NUCLEOTIDE SEQUENCE [LARGE SCALE GENOMIC DNA]</scope>
    <source>
        <strain evidence="2 3">S2-g</strain>
    </source>
</reference>
<evidence type="ECO:0000313" key="2">
    <source>
        <dbReference type="EMBL" id="MEW9622983.1"/>
    </source>
</evidence>
<gene>
    <name evidence="2" type="ORF">ABQJ56_01885</name>
</gene>
<dbReference type="Gene3D" id="3.10.450.50">
    <property type="match status" value="1"/>
</dbReference>
<comment type="caution">
    <text evidence="2">The sequence shown here is derived from an EMBL/GenBank/DDBJ whole genome shotgun (WGS) entry which is preliminary data.</text>
</comment>
<dbReference type="SUPFAM" id="SSF54427">
    <property type="entry name" value="NTF2-like"/>
    <property type="match status" value="1"/>
</dbReference>
<proteinExistence type="predicted"/>
<dbReference type="RefSeq" id="WP_367843288.1">
    <property type="nucleotide sequence ID" value="NZ_JBFOHL010000001.1"/>
</dbReference>
<organism evidence="2 3">
    <name type="scientific">Rhodanobacter geophilus</name>
    <dbReference type="NCBI Taxonomy" id="3162488"/>
    <lineage>
        <taxon>Bacteria</taxon>
        <taxon>Pseudomonadati</taxon>
        <taxon>Pseudomonadota</taxon>
        <taxon>Gammaproteobacteria</taxon>
        <taxon>Lysobacterales</taxon>
        <taxon>Rhodanobacteraceae</taxon>
        <taxon>Rhodanobacter</taxon>
    </lineage>
</organism>
<sequence>MNTEAVAKRLVELCRKGEYERAQRELYAQDAVSIEMPSAPEGALGDAQGLEAIYEKGRHFAAMVETVHANSVSDPVVAGDWFSVAVAMDVTFKGRGRLQMEEVGVYRVCDGKVVGEQFFYNMG</sequence>
<dbReference type="EMBL" id="JBFOHL010000001">
    <property type="protein sequence ID" value="MEW9622983.1"/>
    <property type="molecule type" value="Genomic_DNA"/>
</dbReference>
<dbReference type="InterPro" id="IPR046860">
    <property type="entry name" value="SnoaL_5"/>
</dbReference>
<name>A0ABV3QK56_9GAMM</name>
<dbReference type="Pfam" id="PF20409">
    <property type="entry name" value="SnoaL_5"/>
    <property type="match status" value="1"/>
</dbReference>
<dbReference type="InterPro" id="IPR032710">
    <property type="entry name" value="NTF2-like_dom_sf"/>
</dbReference>
<feature type="domain" description="SnoaL-like" evidence="1">
    <location>
        <begin position="1"/>
        <end position="120"/>
    </location>
</feature>
<protein>
    <submittedName>
        <fullName evidence="2">SnoaL-like domain-containing protein</fullName>
    </submittedName>
</protein>
<dbReference type="Proteomes" id="UP001556170">
    <property type="component" value="Unassembled WGS sequence"/>
</dbReference>
<accession>A0ABV3QK56</accession>
<evidence type="ECO:0000259" key="1">
    <source>
        <dbReference type="Pfam" id="PF20409"/>
    </source>
</evidence>
<keyword evidence="3" id="KW-1185">Reference proteome</keyword>